<dbReference type="PANTHER" id="PTHR21015">
    <property type="entry name" value="UDP-N-ACETYLGLUCOSAMINE--N-ACETYLMURAMYL-(PENTAPEPTIDE) PYROPHOSPHORYL-UNDECAPRENOL N-ACETYLGLUCOSAMINE TRANSFERASE 1"/>
    <property type="match status" value="1"/>
</dbReference>
<feature type="domain" description="Glycosyltransferase family 28 N-terminal" evidence="11">
    <location>
        <begin position="3"/>
        <end position="140"/>
    </location>
</feature>
<dbReference type="RefSeq" id="WP_283399654.1">
    <property type="nucleotide sequence ID" value="NZ_FXUB01000001.1"/>
</dbReference>
<keyword evidence="6 10" id="KW-0573">Peptidoglycan synthesis</keyword>
<keyword evidence="5 10" id="KW-0133">Cell shape</keyword>
<reference evidence="13 14" key="1">
    <citation type="submission" date="2017-05" db="EMBL/GenBank/DDBJ databases">
        <authorList>
            <person name="Varghese N."/>
            <person name="Submissions S."/>
        </authorList>
    </citation>
    <scope>NUCLEOTIDE SEQUENCE [LARGE SCALE GENOMIC DNA]</scope>
    <source>
        <strain evidence="13 14">DSM 15522</strain>
    </source>
</reference>
<organism evidence="13 14">
    <name type="scientific">Desulfurobacterium pacificum</name>
    <dbReference type="NCBI Taxonomy" id="240166"/>
    <lineage>
        <taxon>Bacteria</taxon>
        <taxon>Pseudomonadati</taxon>
        <taxon>Aquificota</taxon>
        <taxon>Aquificia</taxon>
        <taxon>Desulfurobacteriales</taxon>
        <taxon>Desulfurobacteriaceae</taxon>
        <taxon>Desulfurobacterium</taxon>
    </lineage>
</organism>
<evidence type="ECO:0000256" key="7">
    <source>
        <dbReference type="ARBA" id="ARBA00023136"/>
    </source>
</evidence>
<evidence type="ECO:0000256" key="10">
    <source>
        <dbReference type="HAMAP-Rule" id="MF_00033"/>
    </source>
</evidence>
<dbReference type="InterPro" id="IPR007235">
    <property type="entry name" value="Glyco_trans_28_C"/>
</dbReference>
<keyword evidence="7 10" id="KW-0472">Membrane</keyword>
<keyword evidence="2 10" id="KW-0132">Cell division</keyword>
<proteinExistence type="inferred from homology"/>
<evidence type="ECO:0000256" key="5">
    <source>
        <dbReference type="ARBA" id="ARBA00022960"/>
    </source>
</evidence>
<feature type="binding site" evidence="10">
    <location>
        <begin position="10"/>
        <end position="12"/>
    </location>
    <ligand>
        <name>UDP-N-acetyl-alpha-D-glucosamine</name>
        <dbReference type="ChEBI" id="CHEBI:57705"/>
    </ligand>
</feature>
<dbReference type="SUPFAM" id="SSF53756">
    <property type="entry name" value="UDP-Glycosyltransferase/glycogen phosphorylase"/>
    <property type="match status" value="1"/>
</dbReference>
<dbReference type="EMBL" id="FXUB01000001">
    <property type="protein sequence ID" value="SMP03737.1"/>
    <property type="molecule type" value="Genomic_DNA"/>
</dbReference>
<evidence type="ECO:0000256" key="8">
    <source>
        <dbReference type="ARBA" id="ARBA00023306"/>
    </source>
</evidence>
<dbReference type="InterPro" id="IPR004276">
    <property type="entry name" value="GlycoTrans_28_N"/>
</dbReference>
<name>A0ABY1N9A6_9BACT</name>
<gene>
    <name evidence="10" type="primary">murG</name>
    <name evidence="13" type="ORF">SAMN06265339_0143</name>
</gene>
<evidence type="ECO:0000259" key="12">
    <source>
        <dbReference type="Pfam" id="PF04101"/>
    </source>
</evidence>
<feature type="binding site" evidence="10">
    <location>
        <position position="162"/>
    </location>
    <ligand>
        <name>UDP-N-acetyl-alpha-D-glucosamine</name>
        <dbReference type="ChEBI" id="CHEBI:57705"/>
    </ligand>
</feature>
<evidence type="ECO:0000313" key="13">
    <source>
        <dbReference type="EMBL" id="SMP03737.1"/>
    </source>
</evidence>
<dbReference type="NCBIfam" id="TIGR01133">
    <property type="entry name" value="murG"/>
    <property type="match status" value="1"/>
</dbReference>
<dbReference type="Pfam" id="PF03033">
    <property type="entry name" value="Glyco_transf_28"/>
    <property type="match status" value="1"/>
</dbReference>
<dbReference type="PANTHER" id="PTHR21015:SF22">
    <property type="entry name" value="GLYCOSYLTRANSFERASE"/>
    <property type="match status" value="1"/>
</dbReference>
<evidence type="ECO:0000256" key="4">
    <source>
        <dbReference type="ARBA" id="ARBA00022679"/>
    </source>
</evidence>
<dbReference type="GO" id="GO:0016740">
    <property type="term" value="F:transferase activity"/>
    <property type="evidence" value="ECO:0007669"/>
    <property type="project" value="UniProtKB-KW"/>
</dbReference>
<evidence type="ECO:0000259" key="11">
    <source>
        <dbReference type="Pfam" id="PF03033"/>
    </source>
</evidence>
<accession>A0ABY1N9A6</accession>
<dbReference type="Pfam" id="PF04101">
    <property type="entry name" value="Glyco_tran_28_C"/>
    <property type="match status" value="1"/>
</dbReference>
<keyword evidence="8 10" id="KW-0131">Cell cycle</keyword>
<dbReference type="EC" id="2.4.1.227" evidence="10"/>
<feature type="binding site" evidence="10">
    <location>
        <position position="198"/>
    </location>
    <ligand>
        <name>UDP-N-acetyl-alpha-D-glucosamine</name>
        <dbReference type="ChEBI" id="CHEBI:57705"/>
    </ligand>
</feature>
<feature type="domain" description="Glycosyl transferase family 28 C-terminal" evidence="12">
    <location>
        <begin position="191"/>
        <end position="355"/>
    </location>
</feature>
<dbReference type="InterPro" id="IPR006009">
    <property type="entry name" value="GlcNAc_MurG"/>
</dbReference>
<keyword evidence="3 10" id="KW-0328">Glycosyltransferase</keyword>
<dbReference type="HAMAP" id="MF_00033">
    <property type="entry name" value="MurG"/>
    <property type="match status" value="1"/>
</dbReference>
<evidence type="ECO:0000256" key="9">
    <source>
        <dbReference type="ARBA" id="ARBA00023316"/>
    </source>
</evidence>
<keyword evidence="4 10" id="KW-0808">Transferase</keyword>
<evidence type="ECO:0000256" key="2">
    <source>
        <dbReference type="ARBA" id="ARBA00022618"/>
    </source>
</evidence>
<comment type="function">
    <text evidence="10">Cell wall formation. Catalyzes the transfer of a GlcNAc subunit on undecaprenyl-pyrophosphoryl-MurNAc-pentapeptide (lipid intermediate I) to form undecaprenyl-pyrophosphoryl-MurNAc-(pentapeptide)GlcNAc (lipid intermediate II).</text>
</comment>
<sequence length="370" mass="41845">MRVVIAGGGTGGHFFPAVAVAEKLKEKGAEVLYIGSVNGVEFRKREVVEDFSPVFLDVAGIRGKGLRALKNAFSVMRSVRRVGGIFNGFKPDKVLIFGGYASLPVGLAAILWRVPFFVQEQNSIPGKTNLYLSKFSCKVFVGFRKALEYFKEKSVYTGNPVRKEVVEFSTKRAELRDKFLRKFSLSSDKKTLLIFGGSQGALWINEKFLKVSHQLSQFADKFQVIHITGGKLADRLKEKYESLGIKSVVLPFYERIWELYVIADCAVSRSGAMSIAELSCFGIPTLFIPYPYAVDDHQYYNALEIYKSGGCFLERQDSLTDERFVQLICELLFDRMTYQKFSEKMKRFSNPTAADEITEMLLDERVKETC</sequence>
<comment type="caution">
    <text evidence="13">The sequence shown here is derived from an EMBL/GenBank/DDBJ whole genome shotgun (WGS) entry which is preliminary data.</text>
</comment>
<comment type="pathway">
    <text evidence="10">Cell wall biogenesis; peptidoglycan biosynthesis.</text>
</comment>
<feature type="binding site" evidence="10">
    <location>
        <position position="298"/>
    </location>
    <ligand>
        <name>UDP-N-acetyl-alpha-D-glucosamine</name>
        <dbReference type="ChEBI" id="CHEBI:57705"/>
    </ligand>
</feature>
<keyword evidence="1 10" id="KW-1003">Cell membrane</keyword>
<comment type="caution">
    <text evidence="10">Lacks conserved residue(s) required for the propagation of feature annotation.</text>
</comment>
<evidence type="ECO:0000313" key="14">
    <source>
        <dbReference type="Proteomes" id="UP001157911"/>
    </source>
</evidence>
<protein>
    <recommendedName>
        <fullName evidence="10">UDP-N-acetylglucosamine--N-acetylmuramyl-(pentapeptide) pyrophosphoryl-undecaprenol N-acetylglucosamine transferase</fullName>
        <ecNumber evidence="10">2.4.1.227</ecNumber>
    </recommendedName>
    <alternativeName>
        <fullName evidence="10">Undecaprenyl-PP-MurNAc-pentapeptide-UDPGlcNAc GlcNAc transferase</fullName>
    </alternativeName>
</protein>
<dbReference type="CDD" id="cd03785">
    <property type="entry name" value="GT28_MurG"/>
    <property type="match status" value="1"/>
</dbReference>
<comment type="subcellular location">
    <subcellularLocation>
        <location evidence="10">Cell membrane</location>
        <topology evidence="10">Peripheral membrane protein</topology>
        <orientation evidence="10">Cytoplasmic side</orientation>
    </subcellularLocation>
</comment>
<evidence type="ECO:0000256" key="1">
    <source>
        <dbReference type="ARBA" id="ARBA00022475"/>
    </source>
</evidence>
<dbReference type="Proteomes" id="UP001157911">
    <property type="component" value="Unassembled WGS sequence"/>
</dbReference>
<evidence type="ECO:0000256" key="3">
    <source>
        <dbReference type="ARBA" id="ARBA00022676"/>
    </source>
</evidence>
<comment type="similarity">
    <text evidence="10">Belongs to the glycosyltransferase 28 family. MurG subfamily.</text>
</comment>
<keyword evidence="14" id="KW-1185">Reference proteome</keyword>
<keyword evidence="9 10" id="KW-0961">Cell wall biogenesis/degradation</keyword>
<comment type="catalytic activity">
    <reaction evidence="10">
        <text>di-trans,octa-cis-undecaprenyl diphospho-N-acetyl-alpha-D-muramoyl-L-alanyl-D-glutamyl-meso-2,6-diaminopimeloyl-D-alanyl-D-alanine + UDP-N-acetyl-alpha-D-glucosamine = di-trans,octa-cis-undecaprenyl diphospho-[N-acetyl-alpha-D-glucosaminyl-(1-&gt;4)]-N-acetyl-alpha-D-muramoyl-L-alanyl-D-glutamyl-meso-2,6-diaminopimeloyl-D-alanyl-D-alanine + UDP + H(+)</text>
        <dbReference type="Rhea" id="RHEA:31227"/>
        <dbReference type="ChEBI" id="CHEBI:15378"/>
        <dbReference type="ChEBI" id="CHEBI:57705"/>
        <dbReference type="ChEBI" id="CHEBI:58223"/>
        <dbReference type="ChEBI" id="CHEBI:61387"/>
        <dbReference type="ChEBI" id="CHEBI:61388"/>
        <dbReference type="EC" id="2.4.1.227"/>
    </reaction>
</comment>
<evidence type="ECO:0000256" key="6">
    <source>
        <dbReference type="ARBA" id="ARBA00022984"/>
    </source>
</evidence>
<dbReference type="Gene3D" id="3.40.50.2000">
    <property type="entry name" value="Glycogen Phosphorylase B"/>
    <property type="match status" value="2"/>
</dbReference>
<feature type="binding site" evidence="10">
    <location>
        <position position="122"/>
    </location>
    <ligand>
        <name>UDP-N-acetyl-alpha-D-glucosamine</name>
        <dbReference type="ChEBI" id="CHEBI:57705"/>
    </ligand>
</feature>